<organism evidence="3 4">
    <name type="scientific">Rhamnella rubrinervis</name>
    <dbReference type="NCBI Taxonomy" id="2594499"/>
    <lineage>
        <taxon>Eukaryota</taxon>
        <taxon>Viridiplantae</taxon>
        <taxon>Streptophyta</taxon>
        <taxon>Embryophyta</taxon>
        <taxon>Tracheophyta</taxon>
        <taxon>Spermatophyta</taxon>
        <taxon>Magnoliopsida</taxon>
        <taxon>eudicotyledons</taxon>
        <taxon>Gunneridae</taxon>
        <taxon>Pentapetalae</taxon>
        <taxon>rosids</taxon>
        <taxon>fabids</taxon>
        <taxon>Rosales</taxon>
        <taxon>Rhamnaceae</taxon>
        <taxon>rhamnoid group</taxon>
        <taxon>Rhamneae</taxon>
        <taxon>Rhamnella</taxon>
    </lineage>
</organism>
<evidence type="ECO:0000313" key="3">
    <source>
        <dbReference type="EMBL" id="KAF3434673.1"/>
    </source>
</evidence>
<feature type="repeat" description="PPR" evidence="2">
    <location>
        <begin position="393"/>
        <end position="427"/>
    </location>
</feature>
<dbReference type="InterPro" id="IPR011990">
    <property type="entry name" value="TPR-like_helical_dom_sf"/>
</dbReference>
<dbReference type="GO" id="GO:0003723">
    <property type="term" value="F:RNA binding"/>
    <property type="evidence" value="ECO:0007669"/>
    <property type="project" value="InterPro"/>
</dbReference>
<evidence type="ECO:0000256" key="2">
    <source>
        <dbReference type="PROSITE-ProRule" id="PRU00708"/>
    </source>
</evidence>
<evidence type="ECO:0000313" key="4">
    <source>
        <dbReference type="Proteomes" id="UP000796880"/>
    </source>
</evidence>
<dbReference type="InterPro" id="IPR046848">
    <property type="entry name" value="E_motif"/>
</dbReference>
<dbReference type="PANTHER" id="PTHR47926:SF465">
    <property type="entry name" value="PENTATRICOPEPTIDE REPEAT (PPR-LIKE) SUPERFAMILY PROTEIN"/>
    <property type="match status" value="1"/>
</dbReference>
<dbReference type="OrthoDB" id="185373at2759"/>
<dbReference type="AlphaFoldDB" id="A0A8K0DUV7"/>
<dbReference type="SUPFAM" id="SSF48452">
    <property type="entry name" value="TPR-like"/>
    <property type="match status" value="1"/>
</dbReference>
<dbReference type="InterPro" id="IPR002885">
    <property type="entry name" value="PPR_rpt"/>
</dbReference>
<sequence length="615" mass="69607">MRSFSSSTLDLTARFCSKSKKRYPTKRSCLVQSILDLSSQGHLSQALSSLDLLVRKGIRLPSKTLAQLLQRCGNSRFFRGGKWVHLHLKLTGYKHPPTFLANHLINMYFKCGNDIEARKVFDKMAVKNLYSLNNMLSGYAKMKNLKAARTLFDEMPERDVVSWNTMVIAYAQNGFTDEALRSYRELRKLSIGYNEFSFAGVLTLCVRLKKLELTTQVHGQVLLAGFLTNVVLSSSVVDAYAKCGVMVDARRLFDEMRVKDVLAWTTLVSGYARWGDMKSARELFDRMPYKNPVSWTSLIAGYARNGMGHEALALFAKMVMYQIRPDQFTFSSCLCACASIASLKHGKEIHGLLLRSNFRPNTIVVSSLIDMYTKCGSLKNGCLVFNLLGNKQDVVLWNTMISALAQHGHGEEAMLMFDDMVRSGVKPDRVTFVVILNACSHSGLVHEGLRIFQLMTTEHHVVPDQEHYACLIDLLGRAGCFNELMDQLEKMPFEPGDQVWNAILGVCRIQGNIDLGRKVAEHLIKLDPQSPTAYVLLSSIYAALGKWELVEKVRHLMDERHVRKERAVSWIEIDNKVHTFTVSDRLHPLKEVIYSVLEQLADQMEVDASFLNVER</sequence>
<feature type="repeat" description="PPR" evidence="2">
    <location>
        <begin position="291"/>
        <end position="325"/>
    </location>
</feature>
<dbReference type="FunFam" id="1.25.40.10:FF:000366">
    <property type="entry name" value="Pentatricopeptide (PPR) repeat-containing protein"/>
    <property type="match status" value="1"/>
</dbReference>
<comment type="caution">
    <text evidence="3">The sequence shown here is derived from an EMBL/GenBank/DDBJ whole genome shotgun (WGS) entry which is preliminary data.</text>
</comment>
<dbReference type="GO" id="GO:0009451">
    <property type="term" value="P:RNA modification"/>
    <property type="evidence" value="ECO:0007669"/>
    <property type="project" value="InterPro"/>
</dbReference>
<dbReference type="Proteomes" id="UP000796880">
    <property type="component" value="Unassembled WGS sequence"/>
</dbReference>
<dbReference type="Gene3D" id="1.25.40.10">
    <property type="entry name" value="Tetratricopeptide repeat domain"/>
    <property type="match status" value="4"/>
</dbReference>
<accession>A0A8K0DUV7</accession>
<proteinExistence type="predicted"/>
<dbReference type="EMBL" id="VOIH02000010">
    <property type="protein sequence ID" value="KAF3434673.1"/>
    <property type="molecule type" value="Genomic_DNA"/>
</dbReference>
<dbReference type="InterPro" id="IPR046960">
    <property type="entry name" value="PPR_At4g14850-like_plant"/>
</dbReference>
<dbReference type="FunFam" id="1.25.40.10:FF:000442">
    <property type="entry name" value="Pentatricopeptide repeat-containing protein At3g49710"/>
    <property type="match status" value="2"/>
</dbReference>
<protein>
    <recommendedName>
        <fullName evidence="5">Pentatricopeptide repeat-containing protein</fullName>
    </recommendedName>
</protein>
<gene>
    <name evidence="3" type="ORF">FNV43_RR21758</name>
</gene>
<dbReference type="Pfam" id="PF20431">
    <property type="entry name" value="E_motif"/>
    <property type="match status" value="1"/>
</dbReference>
<keyword evidence="4" id="KW-1185">Reference proteome</keyword>
<evidence type="ECO:0000256" key="1">
    <source>
        <dbReference type="ARBA" id="ARBA00022737"/>
    </source>
</evidence>
<keyword evidence="1" id="KW-0677">Repeat</keyword>
<dbReference type="FunFam" id="1.25.40.10:FF:000144">
    <property type="entry name" value="Pentatricopeptide repeat-containing protein, mitochondrial"/>
    <property type="match status" value="1"/>
</dbReference>
<feature type="repeat" description="PPR" evidence="2">
    <location>
        <begin position="128"/>
        <end position="162"/>
    </location>
</feature>
<evidence type="ECO:0008006" key="5">
    <source>
        <dbReference type="Google" id="ProtNLM"/>
    </source>
</evidence>
<dbReference type="PROSITE" id="PS51375">
    <property type="entry name" value="PPR"/>
    <property type="match status" value="5"/>
</dbReference>
<dbReference type="NCBIfam" id="TIGR00756">
    <property type="entry name" value="PPR"/>
    <property type="match status" value="7"/>
</dbReference>
<dbReference type="Pfam" id="PF13041">
    <property type="entry name" value="PPR_2"/>
    <property type="match status" value="2"/>
</dbReference>
<feature type="repeat" description="PPR" evidence="2">
    <location>
        <begin position="260"/>
        <end position="290"/>
    </location>
</feature>
<name>A0A8K0DUV7_9ROSA</name>
<dbReference type="PANTHER" id="PTHR47926">
    <property type="entry name" value="PENTATRICOPEPTIDE REPEAT-CONTAINING PROTEIN"/>
    <property type="match status" value="1"/>
</dbReference>
<feature type="repeat" description="PPR" evidence="2">
    <location>
        <begin position="428"/>
        <end position="462"/>
    </location>
</feature>
<dbReference type="Pfam" id="PF01535">
    <property type="entry name" value="PPR"/>
    <property type="match status" value="5"/>
</dbReference>
<reference evidence="3" key="1">
    <citation type="submission" date="2020-03" db="EMBL/GenBank/DDBJ databases">
        <title>A high-quality chromosome-level genome assembly of a woody plant with both climbing and erect habits, Rhamnella rubrinervis.</title>
        <authorList>
            <person name="Lu Z."/>
            <person name="Yang Y."/>
            <person name="Zhu X."/>
            <person name="Sun Y."/>
        </authorList>
    </citation>
    <scope>NUCLEOTIDE SEQUENCE</scope>
    <source>
        <strain evidence="3">BYM</strain>
        <tissue evidence="3">Leaf</tissue>
    </source>
</reference>